<dbReference type="NCBIfam" id="NF000658">
    <property type="entry name" value="PRK00029.1"/>
    <property type="match status" value="1"/>
</dbReference>
<sequence length="492" mass="54165">MSGPLTALFGLHPRGIMHLPLRRAPFPASMAVEADPASFATPRLVALNEPLAETLGFSAEWLKSREGVALLSGQARIDGVPAVAQAYAGHQFGQFVPQLGDGRAHLLGIVTDDQGQVRDMQLKGSGPTPFSRRGDGLAALGPVLREYLVSEAMAALGVPTTRALAAVTTGETIWRDKPQPGAILTRIASSHLRVGTFQYFAARENREALAFLCDLAIDRHDPAAREAENPVRALYETVVARQARLVADWMSVGFVHGVMNTDNMALSGETIDYGPCAFLDVYRHDKVFSSIDRNGRYAYGNQPRLAGWNLARLAETLLPFFDPDEERALAWAQDALGRFQSLYEHAWLARMRSKLGLTVESIQDRALIDALLQLMEKEALDWTLTFRRLTRNEPLTDGPASEALERWKTDWEARRASEPASTEEQNALMQRSNPAVIARNHRVAEAIAAAETGDFSVFEALLQCLRHPFESDNAYEKPPSPEQIVHATFCGT</sequence>
<dbReference type="PANTHER" id="PTHR32057">
    <property type="entry name" value="PROTEIN ADENYLYLTRANSFERASE SELO, MITOCHONDRIAL"/>
    <property type="match status" value="1"/>
</dbReference>
<comment type="catalytic activity">
    <reaction evidence="8">
        <text>L-tyrosyl-[protein] + ATP = O-(5'-adenylyl)-L-tyrosyl-[protein] + diphosphate</text>
        <dbReference type="Rhea" id="RHEA:54288"/>
        <dbReference type="Rhea" id="RHEA-COMP:10136"/>
        <dbReference type="Rhea" id="RHEA-COMP:13846"/>
        <dbReference type="ChEBI" id="CHEBI:30616"/>
        <dbReference type="ChEBI" id="CHEBI:33019"/>
        <dbReference type="ChEBI" id="CHEBI:46858"/>
        <dbReference type="ChEBI" id="CHEBI:83624"/>
        <dbReference type="EC" id="2.7.7.108"/>
    </reaction>
</comment>
<name>A0ABQ1M658_9PROT</name>
<feature type="active site" description="Proton acceptor" evidence="8">
    <location>
        <position position="262"/>
    </location>
</feature>
<feature type="binding site" evidence="8">
    <location>
        <position position="272"/>
    </location>
    <ligand>
        <name>Mg(2+)</name>
        <dbReference type="ChEBI" id="CHEBI:18420"/>
    </ligand>
</feature>
<evidence type="ECO:0000313" key="10">
    <source>
        <dbReference type="Proteomes" id="UP000637769"/>
    </source>
</evidence>
<keyword evidence="8" id="KW-0464">Manganese</keyword>
<evidence type="ECO:0000313" key="9">
    <source>
        <dbReference type="EMBL" id="GGC35367.1"/>
    </source>
</evidence>
<feature type="binding site" evidence="8">
    <location>
        <position position="193"/>
    </location>
    <ligand>
        <name>ATP</name>
        <dbReference type="ChEBI" id="CHEBI:30616"/>
    </ligand>
</feature>
<feature type="binding site" evidence="8">
    <location>
        <position position="100"/>
    </location>
    <ligand>
        <name>ATP</name>
        <dbReference type="ChEBI" id="CHEBI:30616"/>
    </ligand>
</feature>
<dbReference type="Proteomes" id="UP000637769">
    <property type="component" value="Unassembled WGS sequence"/>
</dbReference>
<comment type="catalytic activity">
    <reaction evidence="8">
        <text>L-threonyl-[protein] + ATP = 3-O-(5'-adenylyl)-L-threonyl-[protein] + diphosphate</text>
        <dbReference type="Rhea" id="RHEA:54292"/>
        <dbReference type="Rhea" id="RHEA-COMP:11060"/>
        <dbReference type="Rhea" id="RHEA-COMP:13847"/>
        <dbReference type="ChEBI" id="CHEBI:30013"/>
        <dbReference type="ChEBI" id="CHEBI:30616"/>
        <dbReference type="ChEBI" id="CHEBI:33019"/>
        <dbReference type="ChEBI" id="CHEBI:138113"/>
        <dbReference type="EC" id="2.7.7.108"/>
    </reaction>
</comment>
<dbReference type="PANTHER" id="PTHR32057:SF14">
    <property type="entry name" value="PROTEIN ADENYLYLTRANSFERASE SELO, MITOCHONDRIAL"/>
    <property type="match status" value="1"/>
</dbReference>
<keyword evidence="7 8" id="KW-0460">Magnesium</keyword>
<gene>
    <name evidence="8" type="primary">ydiU</name>
    <name evidence="8" type="synonym">selO</name>
    <name evidence="9" type="ORF">GCM10007207_21150</name>
</gene>
<evidence type="ECO:0000256" key="2">
    <source>
        <dbReference type="ARBA" id="ARBA00022679"/>
    </source>
</evidence>
<dbReference type="EMBL" id="BMCH01000005">
    <property type="protein sequence ID" value="GGC35367.1"/>
    <property type="molecule type" value="Genomic_DNA"/>
</dbReference>
<keyword evidence="10" id="KW-1185">Reference proteome</keyword>
<comment type="caution">
    <text evidence="9">The sequence shown here is derived from an EMBL/GenBank/DDBJ whole genome shotgun (WGS) entry which is preliminary data.</text>
</comment>
<comment type="similarity">
    <text evidence="1 8">Belongs to the SELO family.</text>
</comment>
<evidence type="ECO:0000256" key="3">
    <source>
        <dbReference type="ARBA" id="ARBA00022695"/>
    </source>
</evidence>
<evidence type="ECO:0000256" key="8">
    <source>
        <dbReference type="HAMAP-Rule" id="MF_00692"/>
    </source>
</evidence>
<organism evidence="9 10">
    <name type="scientific">Asaia siamensis</name>
    <dbReference type="NCBI Taxonomy" id="110479"/>
    <lineage>
        <taxon>Bacteria</taxon>
        <taxon>Pseudomonadati</taxon>
        <taxon>Pseudomonadota</taxon>
        <taxon>Alphaproteobacteria</taxon>
        <taxon>Acetobacterales</taxon>
        <taxon>Acetobacteraceae</taxon>
        <taxon>Asaia</taxon>
    </lineage>
</organism>
<dbReference type="SUPFAM" id="SSF56112">
    <property type="entry name" value="Protein kinase-like (PK-like)"/>
    <property type="match status" value="1"/>
</dbReference>
<proteinExistence type="inferred from homology"/>
<evidence type="ECO:0000256" key="5">
    <source>
        <dbReference type="ARBA" id="ARBA00022741"/>
    </source>
</evidence>
<feature type="binding site" evidence="8">
    <location>
        <position position="102"/>
    </location>
    <ligand>
        <name>ATP</name>
        <dbReference type="ChEBI" id="CHEBI:30616"/>
    </ligand>
</feature>
<evidence type="ECO:0000256" key="1">
    <source>
        <dbReference type="ARBA" id="ARBA00009747"/>
    </source>
</evidence>
<dbReference type="RefSeq" id="WP_188426741.1">
    <property type="nucleotide sequence ID" value="NZ_BMCH01000005.1"/>
</dbReference>
<dbReference type="HAMAP" id="MF_00692">
    <property type="entry name" value="SelO"/>
    <property type="match status" value="1"/>
</dbReference>
<evidence type="ECO:0000256" key="6">
    <source>
        <dbReference type="ARBA" id="ARBA00022840"/>
    </source>
</evidence>
<feature type="binding site" evidence="8">
    <location>
        <position position="272"/>
    </location>
    <ligand>
        <name>ATP</name>
        <dbReference type="ChEBI" id="CHEBI:30616"/>
    </ligand>
</feature>
<feature type="binding site" evidence="8">
    <location>
        <position position="135"/>
    </location>
    <ligand>
        <name>ATP</name>
        <dbReference type="ChEBI" id="CHEBI:30616"/>
    </ligand>
</feature>
<keyword evidence="5 8" id="KW-0547">Nucleotide-binding</keyword>
<comment type="catalytic activity">
    <reaction evidence="8">
        <text>L-tyrosyl-[protein] + UTP = O-(5'-uridylyl)-L-tyrosyl-[protein] + diphosphate</text>
        <dbReference type="Rhea" id="RHEA:83887"/>
        <dbReference type="Rhea" id="RHEA-COMP:10136"/>
        <dbReference type="Rhea" id="RHEA-COMP:20238"/>
        <dbReference type="ChEBI" id="CHEBI:33019"/>
        <dbReference type="ChEBI" id="CHEBI:46398"/>
        <dbReference type="ChEBI" id="CHEBI:46858"/>
        <dbReference type="ChEBI" id="CHEBI:90602"/>
    </reaction>
</comment>
<keyword evidence="4 8" id="KW-0479">Metal-binding</keyword>
<accession>A0ABQ1M658</accession>
<dbReference type="Pfam" id="PF02696">
    <property type="entry name" value="SelO"/>
    <property type="match status" value="1"/>
</dbReference>
<comment type="catalytic activity">
    <reaction evidence="8">
        <text>L-seryl-[protein] + UTP = O-(5'-uridylyl)-L-seryl-[protein] + diphosphate</text>
        <dbReference type="Rhea" id="RHEA:64604"/>
        <dbReference type="Rhea" id="RHEA-COMP:9863"/>
        <dbReference type="Rhea" id="RHEA-COMP:16635"/>
        <dbReference type="ChEBI" id="CHEBI:29999"/>
        <dbReference type="ChEBI" id="CHEBI:33019"/>
        <dbReference type="ChEBI" id="CHEBI:46398"/>
        <dbReference type="ChEBI" id="CHEBI:156051"/>
    </reaction>
</comment>
<evidence type="ECO:0000256" key="7">
    <source>
        <dbReference type="ARBA" id="ARBA00022842"/>
    </source>
</evidence>
<dbReference type="EC" id="2.7.7.-" evidence="8"/>
<dbReference type="InterPro" id="IPR003846">
    <property type="entry name" value="SelO"/>
</dbReference>
<feature type="binding site" evidence="8">
    <location>
        <position position="136"/>
    </location>
    <ligand>
        <name>ATP</name>
        <dbReference type="ChEBI" id="CHEBI:30616"/>
    </ligand>
</feature>
<comment type="function">
    <text evidence="8">Nucleotidyltransferase involved in the post-translational modification of proteins. It can catalyze the addition of adenosine monophosphate (AMP) or uridine monophosphate (UMP) to a protein, resulting in modifications known as AMPylation and UMPylation.</text>
</comment>
<feature type="binding site" evidence="8">
    <location>
        <position position="263"/>
    </location>
    <ligand>
        <name>Mg(2+)</name>
        <dbReference type="ChEBI" id="CHEBI:18420"/>
    </ligand>
</feature>
<comment type="catalytic activity">
    <reaction evidence="8">
        <text>L-seryl-[protein] + ATP = 3-O-(5'-adenylyl)-L-seryl-[protein] + diphosphate</text>
        <dbReference type="Rhea" id="RHEA:58120"/>
        <dbReference type="Rhea" id="RHEA-COMP:9863"/>
        <dbReference type="Rhea" id="RHEA-COMP:15073"/>
        <dbReference type="ChEBI" id="CHEBI:29999"/>
        <dbReference type="ChEBI" id="CHEBI:30616"/>
        <dbReference type="ChEBI" id="CHEBI:33019"/>
        <dbReference type="ChEBI" id="CHEBI:142516"/>
        <dbReference type="EC" id="2.7.7.108"/>
    </reaction>
</comment>
<keyword evidence="6 8" id="KW-0067">ATP-binding</keyword>
<feature type="binding site" evidence="8">
    <location>
        <position position="103"/>
    </location>
    <ligand>
        <name>ATP</name>
        <dbReference type="ChEBI" id="CHEBI:30616"/>
    </ligand>
</feature>
<comment type="cofactor">
    <cofactor evidence="8">
        <name>Mg(2+)</name>
        <dbReference type="ChEBI" id="CHEBI:18420"/>
    </cofactor>
    <cofactor evidence="8">
        <name>Mn(2+)</name>
        <dbReference type="ChEBI" id="CHEBI:29035"/>
    </cofactor>
</comment>
<dbReference type="InterPro" id="IPR011009">
    <property type="entry name" value="Kinase-like_dom_sf"/>
</dbReference>
<dbReference type="EC" id="2.7.7.108" evidence="8"/>
<feature type="binding site" evidence="8">
    <location>
        <position position="123"/>
    </location>
    <ligand>
        <name>ATP</name>
        <dbReference type="ChEBI" id="CHEBI:30616"/>
    </ligand>
</feature>
<comment type="catalytic activity">
    <reaction evidence="8">
        <text>L-histidyl-[protein] + UTP = N(tele)-(5'-uridylyl)-L-histidyl-[protein] + diphosphate</text>
        <dbReference type="Rhea" id="RHEA:83891"/>
        <dbReference type="Rhea" id="RHEA-COMP:9745"/>
        <dbReference type="Rhea" id="RHEA-COMP:20239"/>
        <dbReference type="ChEBI" id="CHEBI:29979"/>
        <dbReference type="ChEBI" id="CHEBI:33019"/>
        <dbReference type="ChEBI" id="CHEBI:46398"/>
        <dbReference type="ChEBI" id="CHEBI:233474"/>
    </reaction>
</comment>
<protein>
    <recommendedName>
        <fullName evidence="8">Protein nucleotidyltransferase YdiU</fullName>
        <ecNumber evidence="8">2.7.7.-</ecNumber>
    </recommendedName>
    <alternativeName>
        <fullName evidence="8">Protein adenylyltransferase YdiU</fullName>
        <ecNumber evidence="8">2.7.7.108</ecNumber>
    </alternativeName>
    <alternativeName>
        <fullName evidence="8">Protein uridylyltransferase YdiU</fullName>
        <ecNumber evidence="8">2.7.7.-</ecNumber>
    </alternativeName>
</protein>
<reference evidence="10" key="1">
    <citation type="journal article" date="2019" name="Int. J. Syst. Evol. Microbiol.">
        <title>The Global Catalogue of Microorganisms (GCM) 10K type strain sequencing project: providing services to taxonomists for standard genome sequencing and annotation.</title>
        <authorList>
            <consortium name="The Broad Institute Genomics Platform"/>
            <consortium name="The Broad Institute Genome Sequencing Center for Infectious Disease"/>
            <person name="Wu L."/>
            <person name="Ma J."/>
        </authorList>
    </citation>
    <scope>NUCLEOTIDE SEQUENCE [LARGE SCALE GENOMIC DNA]</scope>
    <source>
        <strain evidence="10">CCM 7132</strain>
    </source>
</reference>
<evidence type="ECO:0000256" key="4">
    <source>
        <dbReference type="ARBA" id="ARBA00022723"/>
    </source>
</evidence>
<keyword evidence="3 8" id="KW-0548">Nucleotidyltransferase</keyword>
<keyword evidence="2 8" id="KW-0808">Transferase</keyword>
<feature type="binding site" evidence="8">
    <location>
        <position position="186"/>
    </location>
    <ligand>
        <name>ATP</name>
        <dbReference type="ChEBI" id="CHEBI:30616"/>
    </ligand>
</feature>